<gene>
    <name evidence="1" type="ORF">PCOR1329_LOCUS45738</name>
</gene>
<proteinExistence type="predicted"/>
<dbReference type="Proteomes" id="UP001189429">
    <property type="component" value="Unassembled WGS sequence"/>
</dbReference>
<sequence>MVAMVKSPAAVEGFAKGDDVEAVPHLEVPINTPPSRLVEKAEVFCRACGTVCPLLCKVCPLCECAPAFSVSGNFNMKGTLRVLHDGRDDGASNLVLLGEGHLGQVVVKAARLQDDPEEVANLREEVRLQSRFSHPSLVHLLFAAETPSEARAP</sequence>
<organism evidence="1 2">
    <name type="scientific">Prorocentrum cordatum</name>
    <dbReference type="NCBI Taxonomy" id="2364126"/>
    <lineage>
        <taxon>Eukaryota</taxon>
        <taxon>Sar</taxon>
        <taxon>Alveolata</taxon>
        <taxon>Dinophyceae</taxon>
        <taxon>Prorocentrales</taxon>
        <taxon>Prorocentraceae</taxon>
        <taxon>Prorocentrum</taxon>
    </lineage>
</organism>
<comment type="caution">
    <text evidence="1">The sequence shown here is derived from an EMBL/GenBank/DDBJ whole genome shotgun (WGS) entry which is preliminary data.</text>
</comment>
<evidence type="ECO:0000313" key="1">
    <source>
        <dbReference type="EMBL" id="CAK0854778.1"/>
    </source>
</evidence>
<evidence type="ECO:0000313" key="2">
    <source>
        <dbReference type="Proteomes" id="UP001189429"/>
    </source>
</evidence>
<accession>A0ABN9U706</accession>
<dbReference type="EMBL" id="CAUYUJ010015500">
    <property type="protein sequence ID" value="CAK0854778.1"/>
    <property type="molecule type" value="Genomic_DNA"/>
</dbReference>
<name>A0ABN9U706_9DINO</name>
<protein>
    <recommendedName>
        <fullName evidence="3">Protein kinase domain-containing protein</fullName>
    </recommendedName>
</protein>
<evidence type="ECO:0008006" key="3">
    <source>
        <dbReference type="Google" id="ProtNLM"/>
    </source>
</evidence>
<reference evidence="1" key="1">
    <citation type="submission" date="2023-10" db="EMBL/GenBank/DDBJ databases">
        <authorList>
            <person name="Chen Y."/>
            <person name="Shah S."/>
            <person name="Dougan E. K."/>
            <person name="Thang M."/>
            <person name="Chan C."/>
        </authorList>
    </citation>
    <scope>NUCLEOTIDE SEQUENCE [LARGE SCALE GENOMIC DNA]</scope>
</reference>
<keyword evidence="2" id="KW-1185">Reference proteome</keyword>
<feature type="non-terminal residue" evidence="1">
    <location>
        <position position="153"/>
    </location>
</feature>